<feature type="compositionally biased region" description="Polar residues" evidence="1">
    <location>
        <begin position="59"/>
        <end position="72"/>
    </location>
</feature>
<reference evidence="2 3" key="1">
    <citation type="submission" date="2018-12" db="EMBL/GenBank/DDBJ databases">
        <authorList>
            <person name="Li K."/>
        </authorList>
    </citation>
    <scope>NUCLEOTIDE SEQUENCE [LARGE SCALE GENOMIC DNA]</scope>
    <source>
        <strain evidence="3">CR22</strain>
    </source>
</reference>
<feature type="region of interest" description="Disordered" evidence="1">
    <location>
        <begin position="1"/>
        <end position="30"/>
    </location>
</feature>
<dbReference type="RefSeq" id="WP_126269449.1">
    <property type="nucleotide sequence ID" value="NZ_CP034463.1"/>
</dbReference>
<organism evidence="2 3">
    <name type="scientific">Streptomyces aquilus</name>
    <dbReference type="NCBI Taxonomy" id="2548456"/>
    <lineage>
        <taxon>Bacteria</taxon>
        <taxon>Bacillati</taxon>
        <taxon>Actinomycetota</taxon>
        <taxon>Actinomycetes</taxon>
        <taxon>Kitasatosporales</taxon>
        <taxon>Streptomycetaceae</taxon>
        <taxon>Streptomyces</taxon>
    </lineage>
</organism>
<feature type="compositionally biased region" description="Basic and acidic residues" evidence="1">
    <location>
        <begin position="1"/>
        <end position="17"/>
    </location>
</feature>
<dbReference type="AlphaFoldDB" id="A0A3Q9BV00"/>
<protein>
    <submittedName>
        <fullName evidence="2">Uncharacterized protein</fullName>
    </submittedName>
</protein>
<feature type="compositionally biased region" description="Low complexity" evidence="1">
    <location>
        <begin position="90"/>
        <end position="111"/>
    </location>
</feature>
<evidence type="ECO:0000256" key="1">
    <source>
        <dbReference type="SAM" id="MobiDB-lite"/>
    </source>
</evidence>
<proteinExistence type="predicted"/>
<feature type="compositionally biased region" description="Low complexity" evidence="1">
    <location>
        <begin position="136"/>
        <end position="153"/>
    </location>
</feature>
<keyword evidence="3" id="KW-1185">Reference proteome</keyword>
<dbReference type="EMBL" id="CP034463">
    <property type="protein sequence ID" value="AZP15063.1"/>
    <property type="molecule type" value="Genomic_DNA"/>
</dbReference>
<feature type="region of interest" description="Disordered" evidence="1">
    <location>
        <begin position="53"/>
        <end position="232"/>
    </location>
</feature>
<dbReference type="KEGG" id="saqu:EJC51_02295"/>
<feature type="compositionally biased region" description="Polar residues" evidence="1">
    <location>
        <begin position="195"/>
        <end position="214"/>
    </location>
</feature>
<name>A0A3Q9BV00_9ACTN</name>
<dbReference type="Proteomes" id="UP000280197">
    <property type="component" value="Chromosome"/>
</dbReference>
<evidence type="ECO:0000313" key="3">
    <source>
        <dbReference type="Proteomes" id="UP000280197"/>
    </source>
</evidence>
<evidence type="ECO:0000313" key="2">
    <source>
        <dbReference type="EMBL" id="AZP15063.1"/>
    </source>
</evidence>
<sequence>MAEPSSHLHGETAETHVTRSPRGRHALPRASALTRLRLPLGKALALTALPTALVLGSQRPPTVDTSATTAQSVPEEAAESGVDCDRTDAPSKPTVTPTPSAAPATPSAAPSEQPVKPTEHTAETPLTPDPPPSPGTPSATPTLTGLAGLLDPLFGGDTEQQSPAPATPASPTSAAPTPIPKATQSTTLPAAPSPSRRTTSPAAPSTSQRTTSASPLPHPAQSPQGTDRTCDISDLAAPRDKSAGRFAAESWNMKGSHLELRDVVFGGVVTVDTAAGPKRVLKFSAAGVTIRDLKMAVPVSPQIQHIDGAPGSTSTLQGDRITMYVESLTGTLSGAEGIPLPPVLRLHLTPDTVPEWLYDTVGKLDLKLQLALDDADIDQAGQTGGKLIIPGIHGYGTIETSGTTP</sequence>
<accession>A0A3Q9BV00</accession>
<gene>
    <name evidence="2" type="ORF">EJC51_02295</name>
</gene>
<feature type="compositionally biased region" description="Low complexity" evidence="1">
    <location>
        <begin position="162"/>
        <end position="176"/>
    </location>
</feature>